<evidence type="ECO:0000313" key="1">
    <source>
        <dbReference type="EMBL" id="TGJ69124.1"/>
    </source>
</evidence>
<accession>A0A8H2E0F9</accession>
<organism evidence="1 2">
    <name type="scientific">Orbilia oligospora</name>
    <name type="common">Nematode-trapping fungus</name>
    <name type="synonym">Arthrobotrys oligospora</name>
    <dbReference type="NCBI Taxonomy" id="2813651"/>
    <lineage>
        <taxon>Eukaryota</taxon>
        <taxon>Fungi</taxon>
        <taxon>Dikarya</taxon>
        <taxon>Ascomycota</taxon>
        <taxon>Pezizomycotina</taxon>
        <taxon>Orbiliomycetes</taxon>
        <taxon>Orbiliales</taxon>
        <taxon>Orbiliaceae</taxon>
        <taxon>Orbilia</taxon>
    </lineage>
</organism>
<name>A0A8H2E0F9_ORBOL</name>
<dbReference type="EMBL" id="SOZJ01000003">
    <property type="protein sequence ID" value="TGJ69124.1"/>
    <property type="molecule type" value="Genomic_DNA"/>
</dbReference>
<reference evidence="1 2" key="1">
    <citation type="submission" date="2019-03" db="EMBL/GenBank/DDBJ databases">
        <title>Nematode-trapping fungi genome.</title>
        <authorList>
            <person name="Vidal-Diez De Ulzurrun G."/>
        </authorList>
    </citation>
    <scope>NUCLEOTIDE SEQUENCE [LARGE SCALE GENOMIC DNA]</scope>
    <source>
        <strain evidence="1 2">TWF154</strain>
    </source>
</reference>
<dbReference type="AlphaFoldDB" id="A0A8H2E0F9"/>
<protein>
    <submittedName>
        <fullName evidence="1">Uncharacterized protein</fullName>
    </submittedName>
</protein>
<gene>
    <name evidence="1" type="ORF">EYR41_005186</name>
</gene>
<sequence length="439" mass="50266">MKAVVSTKPWMSRRSGSGNVRNLVQDAQPIQLEETGRHDLGAVVQDVEERTEYRPRIISRFKEVFDDQVSQLALASANASIAAAKLRESVEKLLKESRSKLVNVGKQFGIVKSEKYCAGWEELDVEKGCRDTVKEAELLRDDLLQLQRTCLNVGIGRGSSLLLEIQKEINHYDEKLTTVDLFLDVISANRTWTISECTWRGIAFLFKKISGNCPETILHPEDSLIETQMDQTSRHPLEFLKISEEMVTAQKQRIQLLWNILRWTQDKIEEENRQDIFETALKLDLMKVDKRCSQLKKALTILAVFENINLLLKTFSDKIDSVQTKAATIKFEQTEERENGLKHPQTHAAAQAAQQVVAEILQPQDPNKDWYGILNSKWTGHQLPKYFWDVVEKKVLEAREIDAYLDLNSQIQAALIELPERKRGKGILLYIDACMIDFA</sequence>
<proteinExistence type="predicted"/>
<dbReference type="Proteomes" id="UP000297595">
    <property type="component" value="Unassembled WGS sequence"/>
</dbReference>
<comment type="caution">
    <text evidence="1">The sequence shown here is derived from an EMBL/GenBank/DDBJ whole genome shotgun (WGS) entry which is preliminary data.</text>
</comment>
<evidence type="ECO:0000313" key="2">
    <source>
        <dbReference type="Proteomes" id="UP000297595"/>
    </source>
</evidence>